<feature type="region of interest" description="Disordered" evidence="3">
    <location>
        <begin position="278"/>
        <end position="316"/>
    </location>
</feature>
<dbReference type="Pfam" id="PF00098">
    <property type="entry name" value="zf-CCHC"/>
    <property type="match status" value="1"/>
</dbReference>
<dbReference type="GO" id="GO:0006397">
    <property type="term" value="P:mRNA processing"/>
    <property type="evidence" value="ECO:0007669"/>
    <property type="project" value="UniProtKB-KW"/>
</dbReference>
<keyword evidence="2" id="KW-0479">Metal-binding</keyword>
<keyword evidence="2" id="KW-0863">Zinc-finger</keyword>
<keyword evidence="2" id="KW-0862">Zinc</keyword>
<feature type="domain" description="CCHC-type" evidence="4">
    <location>
        <begin position="325"/>
        <end position="339"/>
    </location>
</feature>
<accession>A0A0D0ALW1</accession>
<protein>
    <recommendedName>
        <fullName evidence="4">CCHC-type domain-containing protein</fullName>
    </recommendedName>
</protein>
<feature type="region of interest" description="Disordered" evidence="3">
    <location>
        <begin position="1"/>
        <end position="22"/>
    </location>
</feature>
<evidence type="ECO:0000256" key="1">
    <source>
        <dbReference type="ARBA" id="ARBA00022664"/>
    </source>
</evidence>
<dbReference type="SMART" id="SM00343">
    <property type="entry name" value="ZnF_C2HC"/>
    <property type="match status" value="1"/>
</dbReference>
<feature type="region of interest" description="Disordered" evidence="3">
    <location>
        <begin position="345"/>
        <end position="364"/>
    </location>
</feature>
<dbReference type="PROSITE" id="PS50158">
    <property type="entry name" value="ZF_CCHC"/>
    <property type="match status" value="1"/>
</dbReference>
<dbReference type="AlphaFoldDB" id="A0A0D0ALW1"/>
<evidence type="ECO:0000313" key="5">
    <source>
        <dbReference type="EMBL" id="KIK51230.1"/>
    </source>
</evidence>
<evidence type="ECO:0000313" key="6">
    <source>
        <dbReference type="Proteomes" id="UP000053593"/>
    </source>
</evidence>
<keyword evidence="6" id="KW-1185">Reference proteome</keyword>
<gene>
    <name evidence="5" type="ORF">GYMLUDRAFT_252269</name>
</gene>
<keyword evidence="1" id="KW-0507">mRNA processing</keyword>
<evidence type="ECO:0000259" key="4">
    <source>
        <dbReference type="PROSITE" id="PS50158"/>
    </source>
</evidence>
<dbReference type="HOGENOM" id="CLU_480625_0_0_1"/>
<dbReference type="Proteomes" id="UP000053593">
    <property type="component" value="Unassembled WGS sequence"/>
</dbReference>
<dbReference type="Pfam" id="PF14223">
    <property type="entry name" value="Retrotran_gag_2"/>
    <property type="match status" value="1"/>
</dbReference>
<reference evidence="5 6" key="1">
    <citation type="submission" date="2014-04" db="EMBL/GenBank/DDBJ databases">
        <title>Evolutionary Origins and Diversification of the Mycorrhizal Mutualists.</title>
        <authorList>
            <consortium name="DOE Joint Genome Institute"/>
            <consortium name="Mycorrhizal Genomics Consortium"/>
            <person name="Kohler A."/>
            <person name="Kuo A."/>
            <person name="Nagy L.G."/>
            <person name="Floudas D."/>
            <person name="Copeland A."/>
            <person name="Barry K.W."/>
            <person name="Cichocki N."/>
            <person name="Veneault-Fourrey C."/>
            <person name="LaButti K."/>
            <person name="Lindquist E.A."/>
            <person name="Lipzen A."/>
            <person name="Lundell T."/>
            <person name="Morin E."/>
            <person name="Murat C."/>
            <person name="Riley R."/>
            <person name="Ohm R."/>
            <person name="Sun H."/>
            <person name="Tunlid A."/>
            <person name="Henrissat B."/>
            <person name="Grigoriev I.V."/>
            <person name="Hibbett D.S."/>
            <person name="Martin F."/>
        </authorList>
    </citation>
    <scope>NUCLEOTIDE SEQUENCE [LARGE SCALE GENOMIC DNA]</scope>
    <source>
        <strain evidence="5 6">FD-317 M1</strain>
    </source>
</reference>
<evidence type="ECO:0000256" key="2">
    <source>
        <dbReference type="PROSITE-ProRule" id="PRU00047"/>
    </source>
</evidence>
<feature type="region of interest" description="Disordered" evidence="3">
    <location>
        <begin position="398"/>
        <end position="453"/>
    </location>
</feature>
<dbReference type="InterPro" id="IPR001878">
    <property type="entry name" value="Znf_CCHC"/>
</dbReference>
<dbReference type="InterPro" id="IPR036875">
    <property type="entry name" value="Znf_CCHC_sf"/>
</dbReference>
<dbReference type="SUPFAM" id="SSF57756">
    <property type="entry name" value="Retrovirus zinc finger-like domains"/>
    <property type="match status" value="1"/>
</dbReference>
<name>A0A0D0ALW1_9AGAR</name>
<dbReference type="EMBL" id="KN834869">
    <property type="protein sequence ID" value="KIK51230.1"/>
    <property type="molecule type" value="Genomic_DNA"/>
</dbReference>
<dbReference type="GO" id="GO:0008270">
    <property type="term" value="F:zinc ion binding"/>
    <property type="evidence" value="ECO:0007669"/>
    <property type="project" value="UniProtKB-KW"/>
</dbReference>
<dbReference type="GO" id="GO:0003676">
    <property type="term" value="F:nucleic acid binding"/>
    <property type="evidence" value="ECO:0007669"/>
    <property type="project" value="InterPro"/>
</dbReference>
<dbReference type="OrthoDB" id="3251181at2759"/>
<proteinExistence type="predicted"/>
<organism evidence="5 6">
    <name type="scientific">Collybiopsis luxurians FD-317 M1</name>
    <dbReference type="NCBI Taxonomy" id="944289"/>
    <lineage>
        <taxon>Eukaryota</taxon>
        <taxon>Fungi</taxon>
        <taxon>Dikarya</taxon>
        <taxon>Basidiomycota</taxon>
        <taxon>Agaricomycotina</taxon>
        <taxon>Agaricomycetes</taxon>
        <taxon>Agaricomycetidae</taxon>
        <taxon>Agaricales</taxon>
        <taxon>Marasmiineae</taxon>
        <taxon>Omphalotaceae</taxon>
        <taxon>Collybiopsis</taxon>
        <taxon>Collybiopsis luxurians</taxon>
    </lineage>
</organism>
<evidence type="ECO:0000256" key="3">
    <source>
        <dbReference type="SAM" id="MobiDB-lite"/>
    </source>
</evidence>
<sequence>MSQVEDSASQHAPSPAPSNGSSCIHLATVHPVQPSISAAHIAATAKAAPSGSFVTPAIPPPSQSTYTQRADHFATVPTVDDNGKNFTIFHARWEVAVSAAGISHLFNPNYIPPTYPCNLDNIDYATNLATYEQYTCLEAQACSHLTSCLTDKSFCKVTQNAGHVYDIWLNLIEELQVKSEVGISEMKGKWEARTWTKGGNLVKFLEEDEELVEEIRNAGSEVTDSEQHSHVLKIIPHKYKEHIDSVLSIACIARITISTPDLIHNLKDHWWYLNPNSKSSNMTSKPKNPDVALSADSHMQSSNGFHGHGHGQGRGGNHNGEGCQCYNCNKQGHISKDCPFPCKEKKDTSNGNSQSGGGNKDGQANIAKDNFAYFASGSDSNSNLSDSNVDDLFETHSAASTDTDLNDPLFDLADEDDDGPPPLAPVSDSSDDDEPPSLQPFSDSDDSDGEYYAHRSPHYPFGRAALDCAEACAELMLKLYHWDAKTDSNDLMLPNTLYVPELANTLISIGCLDDAGYTVTFGNGKAEIRYKDGTLVGTIPKSNGLYCIVSTEEADAAVEMLTLDELH</sequence>